<proteinExistence type="inferred from homology"/>
<dbReference type="AlphaFoldDB" id="A0A8H5T644"/>
<sequence length="281" mass="31594">MKLPTSSGPPHLSPPKIPVLSRDLVDRENFGLNGPTLHYKMASAPQIPPVPSSPTFEATHSALDAIMVADFEKQSYWHQRFSTEKAFEWLLPSVDFMPLIQPVLGRLDPDTARILHIGFGTSDLQNHFRSRGFRNVLNVDYEPLAVERGQALERQAFGDVQMRYHIQDATQLDLGEKFDLIIDKSTVDAISCGGETALRRMIAGIKDCLADGGVWISLSFSEFRFDFDDLPFDVQVLDKVLTAKMRPSDPDIYHWCYLLRPKYDTPMGSPLDMNEKPAGEG</sequence>
<keyword evidence="5" id="KW-1185">Reference proteome</keyword>
<comment type="caution">
    <text evidence="4">The sequence shown here is derived from an EMBL/GenBank/DDBJ whole genome shotgun (WGS) entry which is preliminary data.</text>
</comment>
<comment type="similarity">
    <text evidence="1">Belongs to the methyltransferase superfamily.</text>
</comment>
<evidence type="ECO:0000256" key="3">
    <source>
        <dbReference type="ARBA" id="ARBA00022679"/>
    </source>
</evidence>
<keyword evidence="3 4" id="KW-0808">Transferase</keyword>
<dbReference type="OrthoDB" id="411785at2759"/>
<organism evidence="4 5">
    <name type="scientific">Fusarium heterosporum</name>
    <dbReference type="NCBI Taxonomy" id="42747"/>
    <lineage>
        <taxon>Eukaryota</taxon>
        <taxon>Fungi</taxon>
        <taxon>Dikarya</taxon>
        <taxon>Ascomycota</taxon>
        <taxon>Pezizomycotina</taxon>
        <taxon>Sordariomycetes</taxon>
        <taxon>Hypocreomycetidae</taxon>
        <taxon>Hypocreales</taxon>
        <taxon>Nectriaceae</taxon>
        <taxon>Fusarium</taxon>
        <taxon>Fusarium heterosporum species complex</taxon>
    </lineage>
</organism>
<dbReference type="SUPFAM" id="SSF53335">
    <property type="entry name" value="S-adenosyl-L-methionine-dependent methyltransferases"/>
    <property type="match status" value="1"/>
</dbReference>
<dbReference type="CDD" id="cd02440">
    <property type="entry name" value="AdoMet_MTases"/>
    <property type="match status" value="1"/>
</dbReference>
<protein>
    <submittedName>
        <fullName evidence="4">Methyltransferase 13</fullName>
    </submittedName>
</protein>
<accession>A0A8H5T644</accession>
<keyword evidence="2 4" id="KW-0489">Methyltransferase</keyword>
<name>A0A8H5T644_FUSHE</name>
<dbReference type="InterPro" id="IPR051419">
    <property type="entry name" value="Lys/N-term_MeTrsfase_sf"/>
</dbReference>
<evidence type="ECO:0000313" key="5">
    <source>
        <dbReference type="Proteomes" id="UP000567885"/>
    </source>
</evidence>
<dbReference type="EMBL" id="JAAGWQ010000109">
    <property type="protein sequence ID" value="KAF5666369.1"/>
    <property type="molecule type" value="Genomic_DNA"/>
</dbReference>
<dbReference type="GO" id="GO:0008168">
    <property type="term" value="F:methyltransferase activity"/>
    <property type="evidence" value="ECO:0007669"/>
    <property type="project" value="UniProtKB-KW"/>
</dbReference>
<evidence type="ECO:0000313" key="4">
    <source>
        <dbReference type="EMBL" id="KAF5666369.1"/>
    </source>
</evidence>
<evidence type="ECO:0000256" key="1">
    <source>
        <dbReference type="ARBA" id="ARBA00008361"/>
    </source>
</evidence>
<reference evidence="4 5" key="1">
    <citation type="submission" date="2020-05" db="EMBL/GenBank/DDBJ databases">
        <title>Identification and distribution of gene clusters putatively required for synthesis of sphingolipid metabolism inhibitors in phylogenetically diverse species of the filamentous fungus Fusarium.</title>
        <authorList>
            <person name="Kim H.-S."/>
            <person name="Busman M."/>
            <person name="Brown D.W."/>
            <person name="Divon H."/>
            <person name="Uhlig S."/>
            <person name="Proctor R.H."/>
        </authorList>
    </citation>
    <scope>NUCLEOTIDE SEQUENCE [LARGE SCALE GENOMIC DNA]</scope>
    <source>
        <strain evidence="4 5">NRRL 20693</strain>
    </source>
</reference>
<dbReference type="GO" id="GO:0032259">
    <property type="term" value="P:methylation"/>
    <property type="evidence" value="ECO:0007669"/>
    <property type="project" value="UniProtKB-KW"/>
</dbReference>
<dbReference type="InterPro" id="IPR029063">
    <property type="entry name" value="SAM-dependent_MTases_sf"/>
</dbReference>
<dbReference type="PANTHER" id="PTHR12176">
    <property type="entry name" value="SAM-DEPENDENT METHYLTRANSFERASE SUPERFAMILY PROTEIN"/>
    <property type="match status" value="1"/>
</dbReference>
<dbReference type="PANTHER" id="PTHR12176:SF84">
    <property type="entry name" value="METHYLTRANSFERASE DOMAIN-CONTAINING PROTEIN"/>
    <property type="match status" value="1"/>
</dbReference>
<gene>
    <name evidence="4" type="ORF">FHETE_6253</name>
</gene>
<evidence type="ECO:0000256" key="2">
    <source>
        <dbReference type="ARBA" id="ARBA00022603"/>
    </source>
</evidence>
<dbReference type="Gene3D" id="3.40.50.150">
    <property type="entry name" value="Vaccinia Virus protein VP39"/>
    <property type="match status" value="1"/>
</dbReference>
<dbReference type="Proteomes" id="UP000567885">
    <property type="component" value="Unassembled WGS sequence"/>
</dbReference>